<dbReference type="Gene3D" id="3.30.70.360">
    <property type="match status" value="2"/>
</dbReference>
<evidence type="ECO:0000256" key="1">
    <source>
        <dbReference type="ARBA" id="ARBA00001947"/>
    </source>
</evidence>
<keyword evidence="8" id="KW-0482">Metalloprotease</keyword>
<dbReference type="HOGENOM" id="CLU_031786_2_0_9"/>
<dbReference type="InterPro" id="IPR050072">
    <property type="entry name" value="Peptidase_M20A"/>
</dbReference>
<proteinExistence type="inferred from homology"/>
<dbReference type="GO" id="GO:0006508">
    <property type="term" value="P:proteolysis"/>
    <property type="evidence" value="ECO:0007669"/>
    <property type="project" value="UniProtKB-KW"/>
</dbReference>
<dbReference type="GO" id="GO:0008270">
    <property type="term" value="F:zinc ion binding"/>
    <property type="evidence" value="ECO:0007669"/>
    <property type="project" value="InterPro"/>
</dbReference>
<dbReference type="AlphaFoldDB" id="I2C950"/>
<evidence type="ECO:0000313" key="10">
    <source>
        <dbReference type="Proteomes" id="UP000002878"/>
    </source>
</evidence>
<evidence type="ECO:0000256" key="6">
    <source>
        <dbReference type="ARBA" id="ARBA00022833"/>
    </source>
</evidence>
<evidence type="ECO:0000256" key="4">
    <source>
        <dbReference type="ARBA" id="ARBA00022723"/>
    </source>
</evidence>
<gene>
    <name evidence="9" type="primary">ytjP</name>
    <name evidence="9" type="ORF">MUS_3290</name>
</gene>
<keyword evidence="4" id="KW-0479">Metal-binding</keyword>
<keyword evidence="5 9" id="KW-0378">Hydrolase</keyword>
<comment type="cofactor">
    <cofactor evidence="1">
        <name>Zn(2+)</name>
        <dbReference type="ChEBI" id="CHEBI:29105"/>
    </cofactor>
</comment>
<evidence type="ECO:0000313" key="9">
    <source>
        <dbReference type="EMBL" id="AFJ63174.1"/>
    </source>
</evidence>
<dbReference type="GO" id="GO:0006526">
    <property type="term" value="P:L-arginine biosynthetic process"/>
    <property type="evidence" value="ECO:0007669"/>
    <property type="project" value="TreeGrafter"/>
</dbReference>
<evidence type="ECO:0000256" key="3">
    <source>
        <dbReference type="ARBA" id="ARBA00022670"/>
    </source>
</evidence>
<dbReference type="Proteomes" id="UP000002878">
    <property type="component" value="Chromosome"/>
</dbReference>
<dbReference type="PANTHER" id="PTHR43808">
    <property type="entry name" value="ACETYLORNITHINE DEACETYLASE"/>
    <property type="match status" value="1"/>
</dbReference>
<reference evidence="9 10" key="1">
    <citation type="journal article" date="2012" name="J. Biotechnol.">
        <title>Genome sequence of the plant growth promoting strain Bacillus amyloliquefaciens subsp. plantarum B9601-Y2 and expression of mersacidin and other secondary metabolites.</title>
        <authorList>
            <person name="He P."/>
            <person name="Hao K."/>
            <person name="Blom J."/>
            <person name="Ruckert C."/>
            <person name="Vater J."/>
            <person name="Mao Z."/>
            <person name="Wu Y."/>
            <person name="Hou M."/>
            <person name="He P."/>
            <person name="He Y."/>
            <person name="Borriss R."/>
        </authorList>
    </citation>
    <scope>NUCLEOTIDE SEQUENCE [LARGE SCALE GENOMIC DNA]</scope>
    <source>
        <strain evidence="9">Y2</strain>
    </source>
</reference>
<keyword evidence="7" id="KW-0224">Dipeptidase</keyword>
<dbReference type="SUPFAM" id="SSF55031">
    <property type="entry name" value="Bacterial exopeptidase dimerisation domain"/>
    <property type="match status" value="1"/>
</dbReference>
<sequence>MTNIFSKHHLYYSFYRHFASLYQERGFVMNWEVEVIRNKEDLIRDTQKFLQINSVMDETTAGPGRPFGEGVNASLTSLLEFGEKEGFTVKNLDGYAGHIEWGTGDEIVGVLCHVDVVPPGDGWTSDPFSADIRDGRIYARGAIDDKGPTMAAFYALKIVKDMQLPLSKRVRIIIGTDEESDWRCVDHYFKHEKMPDIGFAPDADFPIINAEKGIIDASLRIAKSASDKDAKNGLLSFRSGLRLNMVPDAAEAVIEGNGLDAVHAYFSKWLEQSKTQGEAVSENGKLTLRVYGKSCHAMEPDNGVNAGLKLAECLNGTELDGAGKHFVKTVSDYFSNDTRGKKLKIDCRDDISGELTLNVGTFTYRKGEEGELGINIRYPVTSDSKVIRDAFTSAEEFRLEEFKDSKPHHVSADHPLVKTLQKVYEGQTGKKADLISIGGGTYARSLSAGVAFGPLFPGRPDSAHQKDEYIEIDDLLRSTALYAEAIYELAK</sequence>
<dbReference type="InterPro" id="IPR010964">
    <property type="entry name" value="M20A_pepV-rel"/>
</dbReference>
<dbReference type="PATRIC" id="fig|1126211.3.peg.3135"/>
<dbReference type="CDD" id="cd03888">
    <property type="entry name" value="M20_PepV"/>
    <property type="match status" value="1"/>
</dbReference>
<dbReference type="Pfam" id="PF01546">
    <property type="entry name" value="Peptidase_M20"/>
    <property type="match status" value="1"/>
</dbReference>
<dbReference type="SUPFAM" id="SSF53187">
    <property type="entry name" value="Zn-dependent exopeptidases"/>
    <property type="match status" value="1"/>
</dbReference>
<evidence type="ECO:0000256" key="7">
    <source>
        <dbReference type="ARBA" id="ARBA00022997"/>
    </source>
</evidence>
<dbReference type="NCBIfam" id="NF005591">
    <property type="entry name" value="PRK07318.1"/>
    <property type="match status" value="1"/>
</dbReference>
<dbReference type="GO" id="GO:0008237">
    <property type="term" value="F:metallopeptidase activity"/>
    <property type="evidence" value="ECO:0007669"/>
    <property type="project" value="UniProtKB-KW"/>
</dbReference>
<comment type="similarity">
    <text evidence="2">Belongs to the peptidase M20A family.</text>
</comment>
<dbReference type="NCBIfam" id="TIGR01887">
    <property type="entry name" value="dipeptidaselike"/>
    <property type="match status" value="1"/>
</dbReference>
<dbReference type="InterPro" id="IPR001261">
    <property type="entry name" value="ArgE/DapE_CS"/>
</dbReference>
<dbReference type="GO" id="GO:0009014">
    <property type="term" value="F:succinyl-diaminopimelate desuccinylase activity"/>
    <property type="evidence" value="ECO:0007669"/>
    <property type="project" value="UniProtKB-EC"/>
</dbReference>
<dbReference type="KEGG" id="bqy:MUS_3290"/>
<dbReference type="PANTHER" id="PTHR43808:SF31">
    <property type="entry name" value="N-ACETYL-L-CITRULLINE DEACETYLASE"/>
    <property type="match status" value="1"/>
</dbReference>
<dbReference type="InterPro" id="IPR002933">
    <property type="entry name" value="Peptidase_M20"/>
</dbReference>
<dbReference type="GO" id="GO:0016805">
    <property type="term" value="F:dipeptidase activity"/>
    <property type="evidence" value="ECO:0007669"/>
    <property type="project" value="UniProtKB-KW"/>
</dbReference>
<name>I2C950_BACAY</name>
<evidence type="ECO:0000256" key="2">
    <source>
        <dbReference type="ARBA" id="ARBA00006247"/>
    </source>
</evidence>
<keyword evidence="3" id="KW-0645">Protease</keyword>
<dbReference type="InterPro" id="IPR036264">
    <property type="entry name" value="Bact_exopeptidase_dim_dom"/>
</dbReference>
<dbReference type="EMBL" id="CP003332">
    <property type="protein sequence ID" value="AFJ63174.1"/>
    <property type="molecule type" value="Genomic_DNA"/>
</dbReference>
<dbReference type="PROSITE" id="PS00759">
    <property type="entry name" value="ARGE_DAPE_CPG2_2"/>
    <property type="match status" value="1"/>
</dbReference>
<dbReference type="Gene3D" id="3.40.630.10">
    <property type="entry name" value="Zn peptidases"/>
    <property type="match status" value="1"/>
</dbReference>
<dbReference type="GO" id="GO:0008777">
    <property type="term" value="F:acetylornithine deacetylase activity"/>
    <property type="evidence" value="ECO:0007669"/>
    <property type="project" value="TreeGrafter"/>
</dbReference>
<organism evidence="9 10">
    <name type="scientific">Bacillus amyloliquefaciens (strain Y2)</name>
    <name type="common">Bacillus amyloliquefaciens subsp. plantarum (strain B9601-Y2)</name>
    <dbReference type="NCBI Taxonomy" id="1155777"/>
    <lineage>
        <taxon>Bacteria</taxon>
        <taxon>Bacillati</taxon>
        <taxon>Bacillota</taxon>
        <taxon>Bacilli</taxon>
        <taxon>Bacillales</taxon>
        <taxon>Bacillaceae</taxon>
        <taxon>Bacillus</taxon>
        <taxon>Bacillus amyloliquefaciens group</taxon>
    </lineage>
</organism>
<evidence type="ECO:0000256" key="5">
    <source>
        <dbReference type="ARBA" id="ARBA00022801"/>
    </source>
</evidence>
<accession>I2C950</accession>
<keyword evidence="6" id="KW-0862">Zinc</keyword>
<dbReference type="EC" id="3.5.1.18" evidence="9"/>
<protein>
    <submittedName>
        <fullName evidence="9">Succinyl-diaminopimelate desuccinylase</fullName>
        <ecNumber evidence="9">3.5.1.18</ecNumber>
    </submittedName>
</protein>
<evidence type="ECO:0000256" key="8">
    <source>
        <dbReference type="ARBA" id="ARBA00023049"/>
    </source>
</evidence>